<dbReference type="InterPro" id="IPR050966">
    <property type="entry name" value="Glutamyl_endopeptidase"/>
</dbReference>
<dbReference type="InterPro" id="IPR008256">
    <property type="entry name" value="Peptidase_S1B"/>
</dbReference>
<dbReference type="PANTHER" id="PTHR15462:SF8">
    <property type="entry name" value="SERINE PROTEASE"/>
    <property type="match status" value="1"/>
</dbReference>
<reference evidence="8 9" key="1">
    <citation type="submission" date="2020-02" db="EMBL/GenBank/DDBJ databases">
        <title>Fructobacillus sp. isolated from paper mulberry of Taiwan.</title>
        <authorList>
            <person name="Lin S.-T."/>
        </authorList>
    </citation>
    <scope>NUCLEOTIDE SEQUENCE [LARGE SCALE GENOMIC DNA]</scope>
    <source>
        <strain evidence="8 9">M1-21</strain>
    </source>
</reference>
<keyword evidence="4 6" id="KW-0378">Hydrolase</keyword>
<dbReference type="InterPro" id="IPR028301">
    <property type="entry name" value="V8_his_AS"/>
</dbReference>
<dbReference type="SUPFAM" id="SSF50494">
    <property type="entry name" value="Trypsin-like serine proteases"/>
    <property type="match status" value="1"/>
</dbReference>
<dbReference type="RefSeq" id="WP_213792690.1">
    <property type="nucleotide sequence ID" value="NZ_JAAMFJ010000001.1"/>
</dbReference>
<dbReference type="EMBL" id="JAAMFJ010000001">
    <property type="protein sequence ID" value="MBS9336142.1"/>
    <property type="molecule type" value="Genomic_DNA"/>
</dbReference>
<evidence type="ECO:0000313" key="8">
    <source>
        <dbReference type="EMBL" id="MBS9336142.1"/>
    </source>
</evidence>
<evidence type="ECO:0000256" key="6">
    <source>
        <dbReference type="RuleBase" id="RU004296"/>
    </source>
</evidence>
<dbReference type="InterPro" id="IPR043504">
    <property type="entry name" value="Peptidase_S1_PA_chymotrypsin"/>
</dbReference>
<accession>A0ABS5QT85</accession>
<dbReference type="EC" id="3.4.21.-" evidence="6"/>
<dbReference type="PROSITE" id="PS50240">
    <property type="entry name" value="TRYPSIN_DOM"/>
    <property type="match status" value="1"/>
</dbReference>
<protein>
    <recommendedName>
        <fullName evidence="6">Serine protease</fullName>
        <ecNumber evidence="6">3.4.21.-</ecNumber>
    </recommendedName>
</protein>
<evidence type="ECO:0000256" key="5">
    <source>
        <dbReference type="ARBA" id="ARBA00022825"/>
    </source>
</evidence>
<evidence type="ECO:0000256" key="3">
    <source>
        <dbReference type="ARBA" id="ARBA00022729"/>
    </source>
</evidence>
<evidence type="ECO:0000256" key="4">
    <source>
        <dbReference type="ARBA" id="ARBA00022801"/>
    </source>
</evidence>
<name>A0ABS5QT85_9LACO</name>
<feature type="domain" description="Peptidase S1" evidence="7">
    <location>
        <begin position="15"/>
        <end position="293"/>
    </location>
</feature>
<evidence type="ECO:0000259" key="7">
    <source>
        <dbReference type="PROSITE" id="PS50240"/>
    </source>
</evidence>
<dbReference type="Proteomes" id="UP000735205">
    <property type="component" value="Unassembled WGS sequence"/>
</dbReference>
<comment type="similarity">
    <text evidence="1 6">Belongs to the peptidase S1B family.</text>
</comment>
<dbReference type="InterPro" id="IPR009003">
    <property type="entry name" value="Peptidase_S1_PA"/>
</dbReference>
<evidence type="ECO:0000256" key="2">
    <source>
        <dbReference type="ARBA" id="ARBA00022670"/>
    </source>
</evidence>
<evidence type="ECO:0000256" key="1">
    <source>
        <dbReference type="ARBA" id="ARBA00008764"/>
    </source>
</evidence>
<keyword evidence="3 6" id="KW-0732">Signal</keyword>
<comment type="caution">
    <text evidence="8">The sequence shown here is derived from an EMBL/GenBank/DDBJ whole genome shotgun (WGS) entry which is preliminary data.</text>
</comment>
<gene>
    <name evidence="8" type="ORF">G6R28_02705</name>
</gene>
<keyword evidence="5 6" id="KW-0720">Serine protease</keyword>
<dbReference type="PROSITE" id="PS00672">
    <property type="entry name" value="V8_HIS"/>
    <property type="match status" value="1"/>
</dbReference>
<dbReference type="InterPro" id="IPR001254">
    <property type="entry name" value="Trypsin_dom"/>
</dbReference>
<proteinExistence type="inferred from homology"/>
<sequence length="293" mass="31029">MVKGKKFQSLVKVTLVGATVLSAGFAVSPKADAYVFNPVKFQKGRVPNTRQAPFSSVVLIINRQTGESGSGVLIGPDTVLTAAHVVMSNRQGGDPDDWPTRIGNPRDLTIEPAYGGETGSMGERYPFGQHYRGASISISPAYLRDALVPNAPGADPGDHDLALIHLSRPVENAEVLPLGELRAEDIASEPISAIGFPATLGPGSMTEPENENDSMYVDTGLAESISTNQIATQQVNWAHGSSGGPILNRVNQVVGIVSSSNSLGNYATRITPADRCDDHVNARQCAKPLGFLW</sequence>
<dbReference type="SMART" id="SM00020">
    <property type="entry name" value="Tryp_SPc"/>
    <property type="match status" value="1"/>
</dbReference>
<dbReference type="Gene3D" id="2.40.10.10">
    <property type="entry name" value="Trypsin-like serine proteases"/>
    <property type="match status" value="2"/>
</dbReference>
<keyword evidence="2 6" id="KW-0645">Protease</keyword>
<feature type="chain" id="PRO_5044968874" description="Serine protease" evidence="6">
    <location>
        <begin position="34"/>
        <end position="293"/>
    </location>
</feature>
<organism evidence="8 9">
    <name type="scientific">Fructobacillus papyrifericola</name>
    <dbReference type="NCBI Taxonomy" id="2713172"/>
    <lineage>
        <taxon>Bacteria</taxon>
        <taxon>Bacillati</taxon>
        <taxon>Bacillota</taxon>
        <taxon>Bacilli</taxon>
        <taxon>Lactobacillales</taxon>
        <taxon>Lactobacillaceae</taxon>
        <taxon>Fructobacillus</taxon>
    </lineage>
</organism>
<feature type="signal peptide" evidence="6">
    <location>
        <begin position="1"/>
        <end position="33"/>
    </location>
</feature>
<dbReference type="PANTHER" id="PTHR15462">
    <property type="entry name" value="SERINE PROTEASE"/>
    <property type="match status" value="1"/>
</dbReference>
<keyword evidence="9" id="KW-1185">Reference proteome</keyword>
<dbReference type="Pfam" id="PF13365">
    <property type="entry name" value="Trypsin_2"/>
    <property type="match status" value="1"/>
</dbReference>
<evidence type="ECO:0000313" key="9">
    <source>
        <dbReference type="Proteomes" id="UP000735205"/>
    </source>
</evidence>
<dbReference type="PRINTS" id="PR00839">
    <property type="entry name" value="V8PROTEASE"/>
</dbReference>